<keyword evidence="1" id="KW-1015">Disulfide bond</keyword>
<dbReference type="InterPro" id="IPR051560">
    <property type="entry name" value="MAM_domain-containing"/>
</dbReference>
<evidence type="ECO:0000256" key="2">
    <source>
        <dbReference type="PROSITE-ProRule" id="PRU00302"/>
    </source>
</evidence>
<dbReference type="Gene3D" id="2.10.70.10">
    <property type="entry name" value="Complement Module, domain 1"/>
    <property type="match status" value="1"/>
</dbReference>
<dbReference type="PROSITE" id="PS50923">
    <property type="entry name" value="SUSHI"/>
    <property type="match status" value="1"/>
</dbReference>
<feature type="signal peptide" evidence="3">
    <location>
        <begin position="1"/>
        <end position="22"/>
    </location>
</feature>
<keyword evidence="3" id="KW-0732">Signal</keyword>
<gene>
    <name evidence="8" type="primary">LOC108086048</name>
</gene>
<name>A0A6P4JSU9_DROKI</name>
<proteinExistence type="predicted"/>
<dbReference type="PANTHER" id="PTHR23282:SF146">
    <property type="entry name" value="RT07201P-RELATED"/>
    <property type="match status" value="1"/>
</dbReference>
<evidence type="ECO:0000259" key="4">
    <source>
        <dbReference type="PROSITE" id="PS50060"/>
    </source>
</evidence>
<dbReference type="SUPFAM" id="SSF57535">
    <property type="entry name" value="Complement control module/SCR domain"/>
    <property type="match status" value="2"/>
</dbReference>
<protein>
    <submittedName>
        <fullName evidence="8">Uncharacterized protein</fullName>
    </submittedName>
</protein>
<organism evidence="7 8">
    <name type="scientific">Drosophila kikkawai</name>
    <name type="common">Fruit fly</name>
    <dbReference type="NCBI Taxonomy" id="30033"/>
    <lineage>
        <taxon>Eukaryota</taxon>
        <taxon>Metazoa</taxon>
        <taxon>Ecdysozoa</taxon>
        <taxon>Arthropoda</taxon>
        <taxon>Hexapoda</taxon>
        <taxon>Insecta</taxon>
        <taxon>Pterygota</taxon>
        <taxon>Neoptera</taxon>
        <taxon>Endopterygota</taxon>
        <taxon>Diptera</taxon>
        <taxon>Brachycera</taxon>
        <taxon>Muscomorpha</taxon>
        <taxon>Ephydroidea</taxon>
        <taxon>Drosophilidae</taxon>
        <taxon>Drosophila</taxon>
        <taxon>Sophophora</taxon>
    </lineage>
</organism>
<feature type="domain" description="MAM" evidence="4">
    <location>
        <begin position="137"/>
        <end position="315"/>
    </location>
</feature>
<dbReference type="InterPro" id="IPR001212">
    <property type="entry name" value="Somatomedin_B_dom"/>
</dbReference>
<evidence type="ECO:0000259" key="5">
    <source>
        <dbReference type="PROSITE" id="PS50923"/>
    </source>
</evidence>
<evidence type="ECO:0000259" key="6">
    <source>
        <dbReference type="PROSITE" id="PS50958"/>
    </source>
</evidence>
<dbReference type="SMART" id="SM00032">
    <property type="entry name" value="CCP"/>
    <property type="match status" value="2"/>
</dbReference>
<dbReference type="Gene3D" id="2.60.120.200">
    <property type="match status" value="1"/>
</dbReference>
<dbReference type="Pfam" id="PF00629">
    <property type="entry name" value="MAM"/>
    <property type="match status" value="1"/>
</dbReference>
<dbReference type="InterPro" id="IPR000436">
    <property type="entry name" value="Sushi_SCR_CCP_dom"/>
</dbReference>
<comment type="caution">
    <text evidence="2">Lacks conserved residue(s) required for the propagation of feature annotation.</text>
</comment>
<feature type="domain" description="Sushi" evidence="5">
    <location>
        <begin position="78"/>
        <end position="130"/>
    </location>
</feature>
<dbReference type="SMART" id="SM00137">
    <property type="entry name" value="MAM"/>
    <property type="match status" value="1"/>
</dbReference>
<dbReference type="Pfam" id="PF00084">
    <property type="entry name" value="Sushi"/>
    <property type="match status" value="2"/>
</dbReference>
<evidence type="ECO:0000313" key="7">
    <source>
        <dbReference type="Proteomes" id="UP001652661"/>
    </source>
</evidence>
<dbReference type="CDD" id="cd06263">
    <property type="entry name" value="MAM"/>
    <property type="match status" value="1"/>
</dbReference>
<accession>A0A6P4JSU9</accession>
<evidence type="ECO:0000256" key="1">
    <source>
        <dbReference type="ARBA" id="ARBA00023157"/>
    </source>
</evidence>
<dbReference type="PANTHER" id="PTHR23282">
    <property type="entry name" value="APICAL ENDOSOMAL GLYCOPROTEIN PRECURSOR"/>
    <property type="match status" value="1"/>
</dbReference>
<dbReference type="SMART" id="SM00201">
    <property type="entry name" value="SO"/>
    <property type="match status" value="1"/>
</dbReference>
<keyword evidence="7" id="KW-1185">Reference proteome</keyword>
<dbReference type="Proteomes" id="UP001652661">
    <property type="component" value="Chromosome 2L"/>
</dbReference>
<dbReference type="Pfam" id="PF01033">
    <property type="entry name" value="Somatomedin_B"/>
    <property type="match status" value="1"/>
</dbReference>
<dbReference type="SUPFAM" id="SSF90188">
    <property type="entry name" value="Somatomedin B domain"/>
    <property type="match status" value="1"/>
</dbReference>
<dbReference type="InterPro" id="IPR013320">
    <property type="entry name" value="ConA-like_dom_sf"/>
</dbReference>
<dbReference type="InterPro" id="IPR036024">
    <property type="entry name" value="Somatomedin_B-like_dom_sf"/>
</dbReference>
<feature type="domain" description="SMB" evidence="6">
    <location>
        <begin position="335"/>
        <end position="388"/>
    </location>
</feature>
<reference evidence="8" key="2">
    <citation type="submission" date="2025-08" db="UniProtKB">
        <authorList>
            <consortium name="RefSeq"/>
        </authorList>
    </citation>
    <scope>IDENTIFICATION</scope>
    <source>
        <strain evidence="8">14028-0561.14</strain>
        <tissue evidence="8">Whole fly</tissue>
    </source>
</reference>
<dbReference type="AlphaFoldDB" id="A0A6P4JSU9"/>
<evidence type="ECO:0000313" key="8">
    <source>
        <dbReference type="RefSeq" id="XP_017038356.1"/>
    </source>
</evidence>
<dbReference type="RefSeq" id="XP_017038356.1">
    <property type="nucleotide sequence ID" value="XM_017182867.3"/>
</dbReference>
<dbReference type="PROSITE" id="PS50060">
    <property type="entry name" value="MAM_2"/>
    <property type="match status" value="1"/>
</dbReference>
<dbReference type="PROSITE" id="PS50958">
    <property type="entry name" value="SMB_2"/>
    <property type="match status" value="1"/>
</dbReference>
<feature type="chain" id="PRO_5027709982" evidence="3">
    <location>
        <begin position="23"/>
        <end position="472"/>
    </location>
</feature>
<dbReference type="InterPro" id="IPR035976">
    <property type="entry name" value="Sushi/SCR/CCP_sf"/>
</dbReference>
<sequence length="472" mass="53059">MEFHWVLGFGLLLIYRVNPIDGVCGSGVVLENGEITVFRDAIMATFRCNRGYKLQGNSIANCDLHGRLRGQRPYCAKSGCPEQDTKEHGVVFYFELRSQILCHEGYVLMGNRVAYCDGEQWNTQLGTCIKSNHTQDHSCDFETEDQCGWYTETTFRRPWKRISTVADFHSANTGPQHDHTFRNQSGGHYMRMETQRGAFGSYHLISPIYPRALSLKTACCFRFHYFMYGEGVDSLVVSVKPVSMPMATMWNQFRTNSSKFKMTGSQGTKWLEHTITIDEMQEDFQVIFTATDARSRFGDIAIDDVKLMTGKDCGVGEFTTTTETTDATEAELVFSMMNCTGRCGQAISPERIIVFSKKGLDLGCGCDDDCTIHDNCCLDYVEECVKGIYTSSDNYGETSPTTVTIPTTIPTTDQTTIQPNIQTTTPEECKETFDVRDPCLPKPNVHSGTININKLHTFNLPLISLAVIIMWA</sequence>
<dbReference type="OrthoDB" id="6107927at2759"/>
<evidence type="ECO:0000256" key="3">
    <source>
        <dbReference type="SAM" id="SignalP"/>
    </source>
</evidence>
<reference evidence="7" key="1">
    <citation type="submission" date="2025-05" db="UniProtKB">
        <authorList>
            <consortium name="RefSeq"/>
        </authorList>
    </citation>
    <scope>NUCLEOTIDE SEQUENCE [LARGE SCALE GENOMIC DNA]</scope>
    <source>
        <strain evidence="7">14028-0561.14</strain>
    </source>
</reference>
<dbReference type="SUPFAM" id="SSF49899">
    <property type="entry name" value="Concanavalin A-like lectins/glucanases"/>
    <property type="match status" value="1"/>
</dbReference>
<dbReference type="GO" id="GO:0016020">
    <property type="term" value="C:membrane"/>
    <property type="evidence" value="ECO:0007669"/>
    <property type="project" value="InterPro"/>
</dbReference>
<dbReference type="PROSITE" id="PS00524">
    <property type="entry name" value="SMB_1"/>
    <property type="match status" value="1"/>
</dbReference>
<dbReference type="Gene3D" id="4.10.410.20">
    <property type="match status" value="1"/>
</dbReference>
<dbReference type="GeneID" id="108086048"/>
<dbReference type="CDD" id="cd00033">
    <property type="entry name" value="CCP"/>
    <property type="match status" value="2"/>
</dbReference>
<dbReference type="InterPro" id="IPR000998">
    <property type="entry name" value="MAM_dom"/>
</dbReference>
<keyword evidence="2" id="KW-0768">Sushi</keyword>